<dbReference type="EMBL" id="JACPRF010000322">
    <property type="protein sequence ID" value="MBI2877313.1"/>
    <property type="molecule type" value="Genomic_DNA"/>
</dbReference>
<sequence length="261" mass="29739">MPSPFPGMDPYLEAPHIWEDFHANLATEIQRQLTPRLRPRYIAALIPRVTYDEVVVEQRHLAKPDVSVYQVSDRSWSGEAVAIAPAPLVGLVALEEPIKLYSIEIRRVESGRLVTAIEILSPVNKRPSHKDFERYRRKRRALLDSDAHLLEIDLLRAGQRPPLVTPLPHAPYFIFLSRAGQRPQVEIWPLRLQDPIPVLPVPLLAPDPDVPLDLGRAIQTIYEETAYDLRIDYRQPPPPPDLAPEEADWIEARLQSLRGEG</sequence>
<comment type="caution">
    <text evidence="1">The sequence shown here is derived from an EMBL/GenBank/DDBJ whole genome shotgun (WGS) entry which is preliminary data.</text>
</comment>
<protein>
    <submittedName>
        <fullName evidence="1">DUF4058 family protein</fullName>
    </submittedName>
</protein>
<evidence type="ECO:0000313" key="1">
    <source>
        <dbReference type="EMBL" id="MBI2877313.1"/>
    </source>
</evidence>
<organism evidence="1 2">
    <name type="scientific">Tectimicrobiota bacterium</name>
    <dbReference type="NCBI Taxonomy" id="2528274"/>
    <lineage>
        <taxon>Bacteria</taxon>
        <taxon>Pseudomonadati</taxon>
        <taxon>Nitrospinota/Tectimicrobiota group</taxon>
        <taxon>Candidatus Tectimicrobiota</taxon>
    </lineage>
</organism>
<dbReference type="InterPro" id="IPR025132">
    <property type="entry name" value="DUF4058"/>
</dbReference>
<name>A0A932CPV3_UNCTE</name>
<dbReference type="Pfam" id="PF13267">
    <property type="entry name" value="DUF4058"/>
    <property type="match status" value="1"/>
</dbReference>
<dbReference type="Proteomes" id="UP000769766">
    <property type="component" value="Unassembled WGS sequence"/>
</dbReference>
<dbReference type="AlphaFoldDB" id="A0A932CPV3"/>
<accession>A0A932CPV3</accession>
<reference evidence="1" key="1">
    <citation type="submission" date="2020-07" db="EMBL/GenBank/DDBJ databases">
        <title>Huge and variable diversity of episymbiotic CPR bacteria and DPANN archaea in groundwater ecosystems.</title>
        <authorList>
            <person name="He C.Y."/>
            <person name="Keren R."/>
            <person name="Whittaker M."/>
            <person name="Farag I.F."/>
            <person name="Doudna J."/>
            <person name="Cate J.H.D."/>
            <person name="Banfield J.F."/>
        </authorList>
    </citation>
    <scope>NUCLEOTIDE SEQUENCE</scope>
    <source>
        <strain evidence="1">NC_groundwater_672_Ag_B-0.1um_62_36</strain>
    </source>
</reference>
<gene>
    <name evidence="1" type="ORF">HYY20_10560</name>
</gene>
<proteinExistence type="predicted"/>
<evidence type="ECO:0000313" key="2">
    <source>
        <dbReference type="Proteomes" id="UP000769766"/>
    </source>
</evidence>